<proteinExistence type="predicted"/>
<organism evidence="2">
    <name type="scientific">Schistocephalus solidus</name>
    <name type="common">Tapeworm</name>
    <dbReference type="NCBI Taxonomy" id="70667"/>
    <lineage>
        <taxon>Eukaryota</taxon>
        <taxon>Metazoa</taxon>
        <taxon>Spiralia</taxon>
        <taxon>Lophotrochozoa</taxon>
        <taxon>Platyhelminthes</taxon>
        <taxon>Cestoda</taxon>
        <taxon>Eucestoda</taxon>
        <taxon>Diphyllobothriidea</taxon>
        <taxon>Diphyllobothriidae</taxon>
        <taxon>Schistocephalus</taxon>
    </lineage>
</organism>
<feature type="compositionally biased region" description="Basic and acidic residues" evidence="1">
    <location>
        <begin position="135"/>
        <end position="149"/>
    </location>
</feature>
<dbReference type="EMBL" id="GEEE01005458">
    <property type="protein sequence ID" value="JAP57767.1"/>
    <property type="molecule type" value="Transcribed_RNA"/>
</dbReference>
<reference evidence="2" key="1">
    <citation type="submission" date="2016-01" db="EMBL/GenBank/DDBJ databases">
        <title>Reference transcriptome for the parasite Schistocephalus solidus: insights into the molecular evolution of parasitism.</title>
        <authorList>
            <person name="Hebert F.O."/>
            <person name="Grambauer S."/>
            <person name="Barber I."/>
            <person name="Landry C.R."/>
            <person name="Aubin-Horth N."/>
        </authorList>
    </citation>
    <scope>NUCLEOTIDE SEQUENCE</scope>
</reference>
<feature type="region of interest" description="Disordered" evidence="1">
    <location>
        <begin position="129"/>
        <end position="149"/>
    </location>
</feature>
<feature type="non-terminal residue" evidence="2">
    <location>
        <position position="1"/>
    </location>
</feature>
<name>A0A0X3NXU6_SCHSO</name>
<dbReference type="AlphaFoldDB" id="A0A0X3NXU6"/>
<sequence>VPALPGVKHTVDLVEIDGRTVVKWASVSRRPGAKSTLNERCAPSTIRPRAQLDRYLVESQNKYLTVEKFCRKSSRSHEKERELSRASNFLTKSASDSTKQTAAGHWWSWRSLRLRFSVNIWLEHPPTENPDELDLEFRKPCKGSKNENN</sequence>
<dbReference type="EMBL" id="GEEE01018810">
    <property type="protein sequence ID" value="JAP44415.1"/>
    <property type="molecule type" value="Transcribed_RNA"/>
</dbReference>
<protein>
    <submittedName>
        <fullName evidence="2">Uncharacterized protein</fullName>
    </submittedName>
</protein>
<gene>
    <name evidence="2" type="ORF">TR167051</name>
</gene>
<evidence type="ECO:0000313" key="2">
    <source>
        <dbReference type="EMBL" id="JAP44415.1"/>
    </source>
</evidence>
<accession>A0A0X3NXU6</accession>
<evidence type="ECO:0000256" key="1">
    <source>
        <dbReference type="SAM" id="MobiDB-lite"/>
    </source>
</evidence>